<feature type="compositionally biased region" description="Basic and acidic residues" evidence="17">
    <location>
        <begin position="980"/>
        <end position="1001"/>
    </location>
</feature>
<dbReference type="FunFam" id="2.30.42.10:FF:000010">
    <property type="entry name" value="Neurabin-1 isoform 1"/>
    <property type="match status" value="1"/>
</dbReference>
<feature type="compositionally biased region" description="Basic and acidic residues" evidence="17">
    <location>
        <begin position="529"/>
        <end position="542"/>
    </location>
</feature>
<keyword evidence="9" id="KW-0009">Actin-binding</keyword>
<evidence type="ECO:0000313" key="21">
    <source>
        <dbReference type="Proteomes" id="UP001374579"/>
    </source>
</evidence>
<dbReference type="InterPro" id="IPR043446">
    <property type="entry name" value="Neurabin-like"/>
</dbReference>
<feature type="compositionally biased region" description="Acidic residues" evidence="17">
    <location>
        <begin position="656"/>
        <end position="670"/>
    </location>
</feature>
<feature type="compositionally biased region" description="Basic and acidic residues" evidence="17">
    <location>
        <begin position="368"/>
        <end position="387"/>
    </location>
</feature>
<dbReference type="SMART" id="SM00454">
    <property type="entry name" value="SAM"/>
    <property type="match status" value="1"/>
</dbReference>
<feature type="domain" description="PDZ" evidence="19">
    <location>
        <begin position="783"/>
        <end position="871"/>
    </location>
</feature>
<dbReference type="GO" id="GO:0005737">
    <property type="term" value="C:cytoplasm"/>
    <property type="evidence" value="ECO:0007669"/>
    <property type="project" value="TreeGrafter"/>
</dbReference>
<evidence type="ECO:0000256" key="16">
    <source>
        <dbReference type="SAM" id="Coils"/>
    </source>
</evidence>
<dbReference type="GO" id="GO:0051015">
    <property type="term" value="F:actin filament binding"/>
    <property type="evidence" value="ECO:0007669"/>
    <property type="project" value="TreeGrafter"/>
</dbReference>
<evidence type="ECO:0000256" key="6">
    <source>
        <dbReference type="ARBA" id="ARBA00022902"/>
    </source>
</evidence>
<dbReference type="Gene3D" id="1.10.150.50">
    <property type="entry name" value="Transcription Factor, Ets-1"/>
    <property type="match status" value="1"/>
</dbReference>
<accession>A0AAN9GLQ7</accession>
<dbReference type="PROSITE" id="PS50106">
    <property type="entry name" value="PDZ"/>
    <property type="match status" value="1"/>
</dbReference>
<feature type="region of interest" description="Disordered" evidence="17">
    <location>
        <begin position="1580"/>
        <end position="1605"/>
    </location>
</feature>
<name>A0AAN9GLQ7_9CAEN</name>
<evidence type="ECO:0000256" key="10">
    <source>
        <dbReference type="ARBA" id="ARBA00023212"/>
    </source>
</evidence>
<feature type="compositionally biased region" description="Gly residues" evidence="17">
    <location>
        <begin position="83"/>
        <end position="92"/>
    </location>
</feature>
<feature type="region of interest" description="Disordered" evidence="17">
    <location>
        <begin position="450"/>
        <end position="703"/>
    </location>
</feature>
<dbReference type="InterPro" id="IPR001478">
    <property type="entry name" value="PDZ"/>
</dbReference>
<dbReference type="GO" id="GO:0014069">
    <property type="term" value="C:postsynaptic density"/>
    <property type="evidence" value="ECO:0007669"/>
    <property type="project" value="TreeGrafter"/>
</dbReference>
<dbReference type="CDD" id="cd09512">
    <property type="entry name" value="SAM_Neurabin-like"/>
    <property type="match status" value="1"/>
</dbReference>
<evidence type="ECO:0000256" key="12">
    <source>
        <dbReference type="ARBA" id="ARBA00067399"/>
    </source>
</evidence>
<feature type="compositionally biased region" description="Basic and acidic residues" evidence="17">
    <location>
        <begin position="341"/>
        <end position="358"/>
    </location>
</feature>
<feature type="compositionally biased region" description="Low complexity" evidence="17">
    <location>
        <begin position="1503"/>
        <end position="1520"/>
    </location>
</feature>
<dbReference type="Proteomes" id="UP001374579">
    <property type="component" value="Unassembled WGS sequence"/>
</dbReference>
<feature type="compositionally biased region" description="Basic and acidic residues" evidence="17">
    <location>
        <begin position="1371"/>
        <end position="1383"/>
    </location>
</feature>
<feature type="compositionally biased region" description="Polar residues" evidence="17">
    <location>
        <begin position="1585"/>
        <end position="1605"/>
    </location>
</feature>
<keyword evidence="8 16" id="KW-0175">Coiled coil</keyword>
<sequence length="1712" mass="187993">MAQPQVKVRDEVVAASRSRSGSTHIGHSVEMDHHGQPQSPTGPALPSSFLNMKTKFEDPSQHGSNRNRFGSKVNRIKEMFQSGSGGGGGGGASVRPGEHLHSHPTTTGSAHALDRSPDTKRKRIGDAALSGSRESLTSMPARPLPASSSVSLSAPDLLPQHPEPPRIEATSHVQRFNYTRMLFAKMEEESRQALEREKVMRKKASPTHTPSSPPSALSPRSPPPMSPTRKVSSHDDVSRLSEEAVAQAYFEKGRKDSKTGSHRDIAVREPASHAHHYEEMIKPSTSSSSYASSRPGAHHSTVSTSSSSVTLRSQPDLIGDNVPGDRKGKFIKNLDLIKSAEGVDRKDRTDGNELESVRARVTAGSLHRQHDAHPPPKAEHSTRRERSPPPPPSSSSLPSSSSHSSSAPNGVDTSVTMRNKKPPASPAQETAIAAGKRLSKEEIEKALERADNYLSTLNPEEVEDTKNAKRRSWDVGRKREDSEGKRNSMVEERRARPDRHVGAQSHSNATSTTEVCDQIDRIPVSVADLAKETHSKHSKEATLDDTSDIPPPSYESSTSYHHHRASKPVNPDDRPKLNKPAPPANKPNAVPRRVAPPPPLPSKPPSSAPPPAFSHRSREERGEERVKSPAEENAMVPDWGDSVSTSFGAPDAVEQSFEDLLESEDDESSCDEATSYDFGENVKGEEGESEEGVPIEVDGESSDEPFIPYIEIAALSSTDEDDSADEEIEVKKASKLRFSRKPIRVFPTYATTDYDRRNEDVDPVSASAEYELEKRVEKMDVFEVLLQKGGEGLGLSIIGMGVGADAGLEKLGIFIKTLTDRGAAQRDGRIQVNDQIIEVDGKSLVGVTQAYAASVLRNTNGEVNFTIGREKDPAKSEVARLIQQSLAQDRARDTMRDQEQDRLKQLEDSFRPKDEVLEHHLHEHLHQEQVNGHAHAQFPKEREEGRLDEELEEDEEVLEDEESEDEGEKDLVLAHPHSNQLKEQEKGMEESQEKEIHKEQLLLELESAAGDTTPQSMPSADEDQSSPEDAAQAVEKPPMEVFDLQESSSDAGSPEMEPKKLFIKLKEAHYKNAVADAELAKLRAKVILFETSESQKKQAEKKHEDTVKRLHDVEKHLHTARKENSQYQDMLEGSQGQYIQLEKKMKTDFGALEKKYHKAKKLIKEYQQREKDFIQERESLLEQQREKDQQYNDLVKFLKDRVFQLEGELEQARKAAGLPPAPAQPLDNVQIPVVKATPEPVRAVLNGDEEEPLSPLPQDFLDISTSSETSDFFISPDGEENGRAAAEEEESEEGEFASVPDTELLDTSAHRARVLLAGPPRRPPSKRSKPLEEELDQADEETVIVASSSSNVSAASSPVHRQDSESGLETWIKHDSDSTVRKSDAKKRRAQQPGGGAPQVPPPSPPAPTPAVPTPPPSLPPTGGDTDSQSDTHSLNDASASRSKEDSQSDTSSSVSQTSYDPNRPQFRGMGSEIPESAPDEEEGGIALVSAKPAGSGKGFGLPKFSWKPKSGGSSKPGEGIVLLSNKPFGRGSSLPPVGCSASGITLISKKSLDASSSDLDAVSTCSDISSTLMVAEPDDDATRFNISGTPSAEENPSPNKRSQNQFQSCGITEWTSEHVCHWLMALELEKYTSTFTDRDITGSQLLLLDGSKLKTLGIVNSKDRELLKKKIKELKAASEKEKKEKEKEQKQQEKERKAREKEQKKQSQKKK</sequence>
<dbReference type="GO" id="GO:0015629">
    <property type="term" value="C:actin cytoskeleton"/>
    <property type="evidence" value="ECO:0007669"/>
    <property type="project" value="TreeGrafter"/>
</dbReference>
<feature type="compositionally biased region" description="Basic and acidic residues" evidence="17">
    <location>
        <begin position="188"/>
        <end position="198"/>
    </location>
</feature>
<evidence type="ECO:0000256" key="9">
    <source>
        <dbReference type="ARBA" id="ARBA00023203"/>
    </source>
</evidence>
<feature type="compositionally biased region" description="Low complexity" evidence="17">
    <location>
        <begin position="394"/>
        <end position="408"/>
    </location>
</feature>
<feature type="compositionally biased region" description="Pro residues" evidence="17">
    <location>
        <begin position="1399"/>
        <end position="1420"/>
    </location>
</feature>
<evidence type="ECO:0000256" key="4">
    <source>
        <dbReference type="ARBA" id="ARBA00022553"/>
    </source>
</evidence>
<dbReference type="InterPro" id="IPR013761">
    <property type="entry name" value="SAM/pointed_sf"/>
</dbReference>
<feature type="compositionally biased region" description="Basic and acidic residues" evidence="17">
    <location>
        <begin position="616"/>
        <end position="630"/>
    </location>
</feature>
<keyword evidence="2" id="KW-0217">Developmental protein</keyword>
<proteinExistence type="predicted"/>
<keyword evidence="5" id="KW-0221">Differentiation</keyword>
<dbReference type="GO" id="GO:0030425">
    <property type="term" value="C:dendrite"/>
    <property type="evidence" value="ECO:0007669"/>
    <property type="project" value="TreeGrafter"/>
</dbReference>
<feature type="region of interest" description="Disordered" evidence="17">
    <location>
        <begin position="188"/>
        <end position="438"/>
    </location>
</feature>
<feature type="domain" description="SAM" evidence="18">
    <location>
        <begin position="1615"/>
        <end position="1678"/>
    </location>
</feature>
<dbReference type="InterPro" id="IPR040645">
    <property type="entry name" value="Neurabin-1/2_PDZ"/>
</dbReference>
<feature type="region of interest" description="Disordered" evidence="17">
    <location>
        <begin position="886"/>
        <end position="910"/>
    </location>
</feature>
<dbReference type="InterPro" id="IPR036034">
    <property type="entry name" value="PDZ_sf"/>
</dbReference>
<dbReference type="FunFam" id="1.10.150.50:FF:000008">
    <property type="entry name" value="Neurabin-1 isoform 1-like protein"/>
    <property type="match status" value="1"/>
</dbReference>
<dbReference type="SMART" id="SM00228">
    <property type="entry name" value="PDZ"/>
    <property type="match status" value="1"/>
</dbReference>
<dbReference type="SUPFAM" id="SSF50156">
    <property type="entry name" value="PDZ domain-like"/>
    <property type="match status" value="1"/>
</dbReference>
<keyword evidence="21" id="KW-1185">Reference proteome</keyword>
<dbReference type="Pfam" id="PF17817">
    <property type="entry name" value="PDZ_5"/>
    <property type="match status" value="1"/>
</dbReference>
<dbReference type="Pfam" id="PF07647">
    <property type="entry name" value="SAM_2"/>
    <property type="match status" value="1"/>
</dbReference>
<dbReference type="PANTHER" id="PTHR16154:SF6">
    <property type="entry name" value="SPINOPHILIN, ISOFORM J"/>
    <property type="match status" value="1"/>
</dbReference>
<dbReference type="EMBL" id="JBAMIC010000002">
    <property type="protein sequence ID" value="KAK7113298.1"/>
    <property type="molecule type" value="Genomic_DNA"/>
</dbReference>
<feature type="compositionally biased region" description="Basic and acidic residues" evidence="17">
    <location>
        <begin position="1676"/>
        <end position="1706"/>
    </location>
</feature>
<dbReference type="PROSITE" id="PS50105">
    <property type="entry name" value="SAM_DOMAIN"/>
    <property type="match status" value="1"/>
</dbReference>
<feature type="compositionally biased region" description="Acidic residues" evidence="17">
    <location>
        <begin position="687"/>
        <end position="703"/>
    </location>
</feature>
<feature type="region of interest" description="Disordered" evidence="17">
    <location>
        <begin position="1676"/>
        <end position="1712"/>
    </location>
</feature>
<evidence type="ECO:0000259" key="19">
    <source>
        <dbReference type="PROSITE" id="PS50106"/>
    </source>
</evidence>
<dbReference type="Pfam" id="PF00595">
    <property type="entry name" value="PDZ"/>
    <property type="match status" value="1"/>
</dbReference>
<organism evidence="20 21">
    <name type="scientific">Littorina saxatilis</name>
    <dbReference type="NCBI Taxonomy" id="31220"/>
    <lineage>
        <taxon>Eukaryota</taxon>
        <taxon>Metazoa</taxon>
        <taxon>Spiralia</taxon>
        <taxon>Lophotrochozoa</taxon>
        <taxon>Mollusca</taxon>
        <taxon>Gastropoda</taxon>
        <taxon>Caenogastropoda</taxon>
        <taxon>Littorinimorpha</taxon>
        <taxon>Littorinoidea</taxon>
        <taxon>Littorinidae</taxon>
        <taxon>Littorina</taxon>
    </lineage>
</organism>
<dbReference type="Gene3D" id="2.30.42.10">
    <property type="match status" value="1"/>
</dbReference>
<keyword evidence="10" id="KW-0206">Cytoskeleton</keyword>
<comment type="subcellular location">
    <subcellularLocation>
        <location evidence="1">Cytoplasm</location>
        <location evidence="1">Cytoskeleton</location>
    </subcellularLocation>
    <subcellularLocation>
        <location evidence="11">Synapse</location>
    </subcellularLocation>
</comment>
<reference evidence="20 21" key="1">
    <citation type="submission" date="2024-02" db="EMBL/GenBank/DDBJ databases">
        <title>Chromosome-scale genome assembly of the rough periwinkle Littorina saxatilis.</title>
        <authorList>
            <person name="De Jode A."/>
            <person name="Faria R."/>
            <person name="Formenti G."/>
            <person name="Sims Y."/>
            <person name="Smith T.P."/>
            <person name="Tracey A."/>
            <person name="Wood J.M.D."/>
            <person name="Zagrodzka Z.B."/>
            <person name="Johannesson K."/>
            <person name="Butlin R.K."/>
            <person name="Leder E.H."/>
        </authorList>
    </citation>
    <scope>NUCLEOTIDE SEQUENCE [LARGE SCALE GENOMIC DNA]</scope>
    <source>
        <strain evidence="20">Snail1</strain>
        <tissue evidence="20">Muscle</tissue>
    </source>
</reference>
<dbReference type="GO" id="GO:0019722">
    <property type="term" value="P:calcium-mediated signaling"/>
    <property type="evidence" value="ECO:0007669"/>
    <property type="project" value="TreeGrafter"/>
</dbReference>
<feature type="compositionally biased region" description="Basic and acidic residues" evidence="17">
    <location>
        <begin position="232"/>
        <end position="242"/>
    </location>
</feature>
<feature type="compositionally biased region" description="Basic and acidic residues" evidence="17">
    <location>
        <begin position="889"/>
        <end position="910"/>
    </location>
</feature>
<feature type="compositionally biased region" description="Polar residues" evidence="17">
    <location>
        <begin position="504"/>
        <end position="515"/>
    </location>
</feature>
<feature type="compositionally biased region" description="Pro residues" evidence="17">
    <location>
        <begin position="594"/>
        <end position="612"/>
    </location>
</feature>
<comment type="caution">
    <text evidence="20">The sequence shown here is derived from an EMBL/GenBank/DDBJ whole genome shotgun (WGS) entry which is preliminary data.</text>
</comment>
<keyword evidence="3" id="KW-0963">Cytoplasm</keyword>
<evidence type="ECO:0000256" key="5">
    <source>
        <dbReference type="ARBA" id="ARBA00022782"/>
    </source>
</evidence>
<dbReference type="GO" id="GO:0007015">
    <property type="term" value="P:actin filament organization"/>
    <property type="evidence" value="ECO:0007669"/>
    <property type="project" value="TreeGrafter"/>
</dbReference>
<feature type="compositionally biased region" description="Low complexity" evidence="17">
    <location>
        <begin position="1343"/>
        <end position="1357"/>
    </location>
</feature>
<dbReference type="InterPro" id="IPR001660">
    <property type="entry name" value="SAM"/>
</dbReference>
<protein>
    <recommendedName>
        <fullName evidence="12">Neurabin-1</fullName>
    </recommendedName>
    <alternativeName>
        <fullName evidence="14">Neurabin-I</fullName>
    </alternativeName>
    <alternativeName>
        <fullName evidence="13">Neural tissue-specific F-actin-binding protein I</fullName>
    </alternativeName>
    <alternativeName>
        <fullName evidence="15">Protein phosphatase 1 regulatory subunit 9A</fullName>
    </alternativeName>
</protein>
<feature type="compositionally biased region" description="Low complexity" evidence="17">
    <location>
        <begin position="300"/>
        <end position="310"/>
    </location>
</feature>
<evidence type="ECO:0000256" key="11">
    <source>
        <dbReference type="ARBA" id="ARBA00034103"/>
    </source>
</evidence>
<feature type="compositionally biased region" description="Low complexity" evidence="17">
    <location>
        <begin position="206"/>
        <end position="219"/>
    </location>
</feature>
<dbReference type="SUPFAM" id="SSF47769">
    <property type="entry name" value="SAM/Pointed domain"/>
    <property type="match status" value="1"/>
</dbReference>
<dbReference type="GO" id="GO:0031175">
    <property type="term" value="P:neuron projection development"/>
    <property type="evidence" value="ECO:0007669"/>
    <property type="project" value="TreeGrafter"/>
</dbReference>
<feature type="compositionally biased region" description="Polar residues" evidence="17">
    <location>
        <begin position="1425"/>
        <end position="1440"/>
    </location>
</feature>
<dbReference type="PANTHER" id="PTHR16154">
    <property type="entry name" value="NEURABIN"/>
    <property type="match status" value="1"/>
</dbReference>
<gene>
    <name evidence="20" type="ORF">V1264_012610</name>
</gene>
<evidence type="ECO:0000313" key="20">
    <source>
        <dbReference type="EMBL" id="KAK7113298.1"/>
    </source>
</evidence>
<evidence type="ECO:0000259" key="18">
    <source>
        <dbReference type="PROSITE" id="PS50105"/>
    </source>
</evidence>
<evidence type="ECO:0000256" key="8">
    <source>
        <dbReference type="ARBA" id="ARBA00023054"/>
    </source>
</evidence>
<evidence type="ECO:0000256" key="7">
    <source>
        <dbReference type="ARBA" id="ARBA00023018"/>
    </source>
</evidence>
<feature type="region of interest" description="Disordered" evidence="17">
    <location>
        <begin position="1246"/>
        <end position="1521"/>
    </location>
</feature>
<feature type="compositionally biased region" description="Polar residues" evidence="17">
    <location>
        <begin position="1263"/>
        <end position="1272"/>
    </location>
</feature>
<feature type="coiled-coil region" evidence="16">
    <location>
        <begin position="1149"/>
        <end position="1215"/>
    </location>
</feature>
<dbReference type="CDD" id="cd06790">
    <property type="entry name" value="PDZ_neurabin-like"/>
    <property type="match status" value="1"/>
</dbReference>
<feature type="compositionally biased region" description="Low complexity" evidence="17">
    <location>
        <begin position="284"/>
        <end position="293"/>
    </location>
</feature>
<keyword evidence="4" id="KW-0597">Phosphoprotein</keyword>
<evidence type="ECO:0000256" key="13">
    <source>
        <dbReference type="ARBA" id="ARBA00076637"/>
    </source>
</evidence>
<feature type="compositionally biased region" description="Acidic residues" evidence="17">
    <location>
        <begin position="946"/>
        <end position="968"/>
    </location>
</feature>
<keyword evidence="6" id="KW-0524">Neurogenesis</keyword>
<feature type="region of interest" description="Disordered" evidence="17">
    <location>
        <begin position="1"/>
        <end position="172"/>
    </location>
</feature>
<evidence type="ECO:0000256" key="1">
    <source>
        <dbReference type="ARBA" id="ARBA00004245"/>
    </source>
</evidence>
<feature type="compositionally biased region" description="Low complexity" evidence="17">
    <location>
        <begin position="140"/>
        <end position="159"/>
    </location>
</feature>
<feature type="compositionally biased region" description="Basic and acidic residues" evidence="17">
    <location>
        <begin position="251"/>
        <end position="281"/>
    </location>
</feature>
<feature type="compositionally biased region" description="Basic and acidic residues" evidence="17">
    <location>
        <begin position="464"/>
        <end position="501"/>
    </location>
</feature>
<evidence type="ECO:0000256" key="14">
    <source>
        <dbReference type="ARBA" id="ARBA00077125"/>
    </source>
</evidence>
<evidence type="ECO:0000256" key="3">
    <source>
        <dbReference type="ARBA" id="ARBA00022490"/>
    </source>
</evidence>
<evidence type="ECO:0000256" key="15">
    <source>
        <dbReference type="ARBA" id="ARBA00082439"/>
    </source>
</evidence>
<feature type="compositionally biased region" description="Acidic residues" evidence="17">
    <location>
        <begin position="1333"/>
        <end position="1342"/>
    </location>
</feature>
<keyword evidence="7" id="KW-0770">Synapse</keyword>
<evidence type="ECO:0000256" key="17">
    <source>
        <dbReference type="SAM" id="MobiDB-lite"/>
    </source>
</evidence>
<feature type="compositionally biased region" description="Low complexity" evidence="17">
    <location>
        <begin position="1449"/>
        <end position="1459"/>
    </location>
</feature>
<feature type="region of interest" description="Disordered" evidence="17">
    <location>
        <begin position="924"/>
        <end position="1056"/>
    </location>
</feature>
<evidence type="ECO:0000256" key="2">
    <source>
        <dbReference type="ARBA" id="ARBA00022473"/>
    </source>
</evidence>